<dbReference type="SUPFAM" id="SSF51735">
    <property type="entry name" value="NAD(P)-binding Rossmann-fold domains"/>
    <property type="match status" value="1"/>
</dbReference>
<sequence>MATALITGASAGLGLEFAWQLATAKHDVVLVARNEERLTRLAAQLEAAAGIRAEVLVADLSVRADVERVADRLRATERPIGLLVNNAGLGLNQRFVTGDLAREETALALMVTAVMVLSHAAAGAMVERGRGAILNVASVAALLTSGTYSAHKAWVRVFTESLAVELRGTGVTATALNPGFVHTEFHARGEIDMTAYPEVAWLTAEDVVATGLADVRRGAVLSTPSLRYRTLSAAARIAPRSAVRAFGRYRRAYQGQDVELVTDATD</sequence>
<proteinExistence type="inferred from homology"/>
<keyword evidence="5" id="KW-1185">Reference proteome</keyword>
<comment type="similarity">
    <text evidence="1 3">Belongs to the short-chain dehydrogenases/reductases (SDR) family.</text>
</comment>
<dbReference type="Gene3D" id="3.40.50.720">
    <property type="entry name" value="NAD(P)-binding Rossmann-like Domain"/>
    <property type="match status" value="1"/>
</dbReference>
<dbReference type="InterPro" id="IPR002347">
    <property type="entry name" value="SDR_fam"/>
</dbReference>
<dbReference type="InterPro" id="IPR036291">
    <property type="entry name" value="NAD(P)-bd_dom_sf"/>
</dbReference>
<dbReference type="Proteomes" id="UP000565724">
    <property type="component" value="Unassembled WGS sequence"/>
</dbReference>
<gene>
    <name evidence="4" type="ORF">HP550_00420</name>
</gene>
<dbReference type="GO" id="GO:0016491">
    <property type="term" value="F:oxidoreductase activity"/>
    <property type="evidence" value="ECO:0007669"/>
    <property type="project" value="UniProtKB-KW"/>
</dbReference>
<dbReference type="PRINTS" id="PR00081">
    <property type="entry name" value="GDHRDH"/>
</dbReference>
<dbReference type="PANTHER" id="PTHR43086:SF3">
    <property type="entry name" value="NADP-DEPENDENT 3-HYDROXY ACID DEHYDROGENASE YDFG"/>
    <property type="match status" value="1"/>
</dbReference>
<reference evidence="4 5" key="1">
    <citation type="submission" date="2020-05" db="EMBL/GenBank/DDBJ databases">
        <title>Genome Sequencing of Type Strains.</title>
        <authorList>
            <person name="Lemaire J.F."/>
            <person name="Inderbitzin P."/>
            <person name="Gregorio O.A."/>
            <person name="Collins S.B."/>
            <person name="Wespe N."/>
            <person name="Knight-Connoni V."/>
        </authorList>
    </citation>
    <scope>NUCLEOTIDE SEQUENCE [LARGE SCALE GENOMIC DNA]</scope>
    <source>
        <strain evidence="4 5">ATCC 25174</strain>
    </source>
</reference>
<organism evidence="4 5">
    <name type="scientific">Cellulomonas humilata</name>
    <dbReference type="NCBI Taxonomy" id="144055"/>
    <lineage>
        <taxon>Bacteria</taxon>
        <taxon>Bacillati</taxon>
        <taxon>Actinomycetota</taxon>
        <taxon>Actinomycetes</taxon>
        <taxon>Micrococcales</taxon>
        <taxon>Cellulomonadaceae</taxon>
        <taxon>Cellulomonas</taxon>
    </lineage>
</organism>
<dbReference type="AlphaFoldDB" id="A0A7Y6DVM9"/>
<evidence type="ECO:0000256" key="1">
    <source>
        <dbReference type="ARBA" id="ARBA00006484"/>
    </source>
</evidence>
<evidence type="ECO:0000313" key="5">
    <source>
        <dbReference type="Proteomes" id="UP000565724"/>
    </source>
</evidence>
<protein>
    <submittedName>
        <fullName evidence="4">SDR family NAD(P)-dependent oxidoreductase</fullName>
    </submittedName>
</protein>
<dbReference type="Pfam" id="PF00106">
    <property type="entry name" value="adh_short"/>
    <property type="match status" value="1"/>
</dbReference>
<evidence type="ECO:0000256" key="3">
    <source>
        <dbReference type="RuleBase" id="RU000363"/>
    </source>
</evidence>
<comment type="caution">
    <text evidence="4">The sequence shown here is derived from an EMBL/GenBank/DDBJ whole genome shotgun (WGS) entry which is preliminary data.</text>
</comment>
<evidence type="ECO:0000256" key="2">
    <source>
        <dbReference type="ARBA" id="ARBA00023002"/>
    </source>
</evidence>
<name>A0A7Y6DVM9_9CELL</name>
<keyword evidence="2" id="KW-0560">Oxidoreductase</keyword>
<dbReference type="CDD" id="cd05233">
    <property type="entry name" value="SDR_c"/>
    <property type="match status" value="1"/>
</dbReference>
<dbReference type="RefSeq" id="WP_175345624.1">
    <property type="nucleotide sequence ID" value="NZ_JABMCI010000031.1"/>
</dbReference>
<dbReference type="PANTHER" id="PTHR43086">
    <property type="entry name" value="VERY-LONG-CHAIN 3-OXOOACYL-COA REDUCTASE"/>
    <property type="match status" value="1"/>
</dbReference>
<dbReference type="PIRSF" id="PIRSF000126">
    <property type="entry name" value="11-beta-HSD1"/>
    <property type="match status" value="1"/>
</dbReference>
<dbReference type="PRINTS" id="PR00080">
    <property type="entry name" value="SDRFAMILY"/>
</dbReference>
<accession>A0A7Y6DVM9</accession>
<dbReference type="EMBL" id="JABMCI010000031">
    <property type="protein sequence ID" value="NUU15713.1"/>
    <property type="molecule type" value="Genomic_DNA"/>
</dbReference>
<evidence type="ECO:0000313" key="4">
    <source>
        <dbReference type="EMBL" id="NUU15713.1"/>
    </source>
</evidence>